<proteinExistence type="predicted"/>
<name>A0A518DG84_9BACT</name>
<evidence type="ECO:0000259" key="1">
    <source>
        <dbReference type="Pfam" id="PF13088"/>
    </source>
</evidence>
<keyword evidence="3" id="KW-1185">Reference proteome</keyword>
<dbReference type="Gene3D" id="2.120.10.10">
    <property type="match status" value="1"/>
</dbReference>
<dbReference type="PANTHER" id="PTHR43752:SF2">
    <property type="entry name" value="BNR_ASP-BOX REPEAT FAMILY PROTEIN"/>
    <property type="match status" value="1"/>
</dbReference>
<reference evidence="2 3" key="1">
    <citation type="submission" date="2019-02" db="EMBL/GenBank/DDBJ databases">
        <title>Deep-cultivation of Planctomycetes and their phenomic and genomic characterization uncovers novel biology.</title>
        <authorList>
            <person name="Wiegand S."/>
            <person name="Jogler M."/>
            <person name="Boedeker C."/>
            <person name="Pinto D."/>
            <person name="Vollmers J."/>
            <person name="Rivas-Marin E."/>
            <person name="Kohn T."/>
            <person name="Peeters S.H."/>
            <person name="Heuer A."/>
            <person name="Rast P."/>
            <person name="Oberbeckmann S."/>
            <person name="Bunk B."/>
            <person name="Jeske O."/>
            <person name="Meyerdierks A."/>
            <person name="Storesund J.E."/>
            <person name="Kallscheuer N."/>
            <person name="Luecker S."/>
            <person name="Lage O.M."/>
            <person name="Pohl T."/>
            <person name="Merkel B.J."/>
            <person name="Hornburger P."/>
            <person name="Mueller R.-W."/>
            <person name="Bruemmer F."/>
            <person name="Labrenz M."/>
            <person name="Spormann A.M."/>
            <person name="Op den Camp H."/>
            <person name="Overmann J."/>
            <person name="Amann R."/>
            <person name="Jetten M.S.M."/>
            <person name="Mascher T."/>
            <person name="Medema M.H."/>
            <person name="Devos D.P."/>
            <person name="Kaster A.-K."/>
            <person name="Ovreas L."/>
            <person name="Rohde M."/>
            <person name="Galperin M.Y."/>
            <person name="Jogler C."/>
        </authorList>
    </citation>
    <scope>NUCLEOTIDE SEQUENCE [LARGE SCALE GENOMIC DNA]</scope>
    <source>
        <strain evidence="2 3">Pla175</strain>
    </source>
</reference>
<accession>A0A518DG84</accession>
<dbReference type="AlphaFoldDB" id="A0A518DG84"/>
<dbReference type="InterPro" id="IPR036278">
    <property type="entry name" value="Sialidase_sf"/>
</dbReference>
<evidence type="ECO:0000313" key="2">
    <source>
        <dbReference type="EMBL" id="QDU90484.1"/>
    </source>
</evidence>
<dbReference type="InterPro" id="IPR011040">
    <property type="entry name" value="Sialidase"/>
</dbReference>
<organism evidence="2 3">
    <name type="scientific">Pirellulimonas nuda</name>
    <dbReference type="NCBI Taxonomy" id="2528009"/>
    <lineage>
        <taxon>Bacteria</taxon>
        <taxon>Pseudomonadati</taxon>
        <taxon>Planctomycetota</taxon>
        <taxon>Planctomycetia</taxon>
        <taxon>Pirellulales</taxon>
        <taxon>Lacipirellulaceae</taxon>
        <taxon>Pirellulimonas</taxon>
    </lineage>
</organism>
<feature type="domain" description="Sialidase" evidence="1">
    <location>
        <begin position="207"/>
        <end position="296"/>
    </location>
</feature>
<dbReference type="SUPFAM" id="SSF50939">
    <property type="entry name" value="Sialidases"/>
    <property type="match status" value="1"/>
</dbReference>
<evidence type="ECO:0000313" key="3">
    <source>
        <dbReference type="Proteomes" id="UP000317429"/>
    </source>
</evidence>
<dbReference type="KEGG" id="pnd:Pla175_38890"/>
<dbReference type="Proteomes" id="UP000317429">
    <property type="component" value="Chromosome"/>
</dbReference>
<sequence length="395" mass="43307">MRRMFLSSPVSRAARAVHLRWRRPVTPVILLGLTPALTCLAASPVPLLDVSKENGMHVVVAAGTPTTYQGHPTTALLPDGKTMFAAWTLGHGGPCGPVARSDDAGLTWTRIDDALPDAYQKHRNCPSIYRIVDDQGKARLWIFAAHPLMPRVVSEDDGVTWQEREPLGLPCVMTFSSVTRLKDGSSIGLYHRGEGDHDRPPLTVWQTRTRDGGVTWGEARRVAAVEGKNPCEPWIVRSPDGGTLCCLMRENSHKGRSLMMFSSDEGETWSTPVDTPWGLTGDRHAAAYTADGRLVVCFRDRAKGSPADGHFVAWIGDYDDIAQGREGGYRVKLLHHYGRPGDCGYPGVEVLADGTVVATTYVKYRDDDCQNSVVSVRFQPDDLDGRVAQMDQSSN</sequence>
<protein>
    <submittedName>
        <fullName evidence="2">BNR/Asp-box repeat protein</fullName>
    </submittedName>
</protein>
<dbReference type="PANTHER" id="PTHR43752">
    <property type="entry name" value="BNR/ASP-BOX REPEAT FAMILY PROTEIN"/>
    <property type="match status" value="1"/>
</dbReference>
<gene>
    <name evidence="2" type="ORF">Pla175_38890</name>
</gene>
<dbReference type="EMBL" id="CP036291">
    <property type="protein sequence ID" value="QDU90484.1"/>
    <property type="molecule type" value="Genomic_DNA"/>
</dbReference>
<dbReference type="Pfam" id="PF13088">
    <property type="entry name" value="BNR_2"/>
    <property type="match status" value="1"/>
</dbReference>
<dbReference type="CDD" id="cd15482">
    <property type="entry name" value="Sialidase_non-viral"/>
    <property type="match status" value="1"/>
</dbReference>